<feature type="compositionally biased region" description="Low complexity" evidence="1">
    <location>
        <begin position="30"/>
        <end position="52"/>
    </location>
</feature>
<dbReference type="SUPFAM" id="SSF52821">
    <property type="entry name" value="Rhodanese/Cell cycle control phosphatase"/>
    <property type="match status" value="2"/>
</dbReference>
<dbReference type="InterPro" id="IPR001763">
    <property type="entry name" value="Rhodanese-like_dom"/>
</dbReference>
<dbReference type="Pfam" id="PF00581">
    <property type="entry name" value="Rhodanese"/>
    <property type="match status" value="2"/>
</dbReference>
<evidence type="ECO:0000313" key="4">
    <source>
        <dbReference type="EMBL" id="EHQ89811.1"/>
    </source>
</evidence>
<dbReference type="CDD" id="cd00158">
    <property type="entry name" value="RHOD"/>
    <property type="match status" value="2"/>
</dbReference>
<organism evidence="4 5">
    <name type="scientific">Desulfosporosinus youngiae DSM 17734</name>
    <dbReference type="NCBI Taxonomy" id="768710"/>
    <lineage>
        <taxon>Bacteria</taxon>
        <taxon>Bacillati</taxon>
        <taxon>Bacillota</taxon>
        <taxon>Clostridia</taxon>
        <taxon>Eubacteriales</taxon>
        <taxon>Desulfitobacteriaceae</taxon>
        <taxon>Desulfosporosinus</taxon>
    </lineage>
</organism>
<dbReference type="STRING" id="768710.DesyoDRAFT_2758"/>
<dbReference type="EMBL" id="CM001441">
    <property type="protein sequence ID" value="EHQ89811.1"/>
    <property type="molecule type" value="Genomic_DNA"/>
</dbReference>
<dbReference type="SMART" id="SM00450">
    <property type="entry name" value="RHOD"/>
    <property type="match status" value="2"/>
</dbReference>
<dbReference type="Proteomes" id="UP000005104">
    <property type="component" value="Chromosome"/>
</dbReference>
<proteinExistence type="predicted"/>
<feature type="domain" description="Rhodanese" evidence="3">
    <location>
        <begin position="189"/>
        <end position="274"/>
    </location>
</feature>
<feature type="domain" description="Rhodanese" evidence="3">
    <location>
        <begin position="70"/>
        <end position="167"/>
    </location>
</feature>
<keyword evidence="4" id="KW-0808">Transferase</keyword>
<dbReference type="InterPro" id="IPR036873">
    <property type="entry name" value="Rhodanese-like_dom_sf"/>
</dbReference>
<feature type="signal peptide" evidence="2">
    <location>
        <begin position="1"/>
        <end position="28"/>
    </location>
</feature>
<dbReference type="Gene3D" id="3.40.250.10">
    <property type="entry name" value="Rhodanese-like domain"/>
    <property type="match status" value="2"/>
</dbReference>
<evidence type="ECO:0000256" key="1">
    <source>
        <dbReference type="SAM" id="MobiDB-lite"/>
    </source>
</evidence>
<reference evidence="4 5" key="1">
    <citation type="submission" date="2011-11" db="EMBL/GenBank/DDBJ databases">
        <title>The Noncontiguous Finished genome of Desulfosporosinus youngiae DSM 17734.</title>
        <authorList>
            <consortium name="US DOE Joint Genome Institute (JGI-PGF)"/>
            <person name="Lucas S."/>
            <person name="Han J."/>
            <person name="Lapidus A."/>
            <person name="Cheng J.-F."/>
            <person name="Goodwin L."/>
            <person name="Pitluck S."/>
            <person name="Peters L."/>
            <person name="Ovchinnikova G."/>
            <person name="Lu M."/>
            <person name="Land M.L."/>
            <person name="Hauser L."/>
            <person name="Pester M."/>
            <person name="Spring S."/>
            <person name="Ollivier B."/>
            <person name="Rattei T."/>
            <person name="Klenk H.-P."/>
            <person name="Wagner M."/>
            <person name="Loy A."/>
            <person name="Woyke T.J."/>
        </authorList>
    </citation>
    <scope>NUCLEOTIDE SEQUENCE [LARGE SCALE GENOMIC DNA]</scope>
    <source>
        <strain evidence="4 5">DSM 17734</strain>
    </source>
</reference>
<dbReference type="eggNOG" id="COG0607">
    <property type="taxonomic scope" value="Bacteria"/>
</dbReference>
<dbReference type="HOGENOM" id="CLU_899342_0_0_9"/>
<protein>
    <submittedName>
        <fullName evidence="4">Rhodanese-related sulfurtransferase</fullName>
    </submittedName>
</protein>
<evidence type="ECO:0000313" key="5">
    <source>
        <dbReference type="Proteomes" id="UP000005104"/>
    </source>
</evidence>
<accession>H5Y4S5</accession>
<feature type="chain" id="PRO_5039439134" evidence="2">
    <location>
        <begin position="29"/>
        <end position="286"/>
    </location>
</feature>
<gene>
    <name evidence="4" type="ORF">DesyoDRAFT_2758</name>
</gene>
<name>H5Y4S5_9FIRM</name>
<keyword evidence="2" id="KW-0732">Signal</keyword>
<dbReference type="AlphaFoldDB" id="H5Y4S5"/>
<dbReference type="PANTHER" id="PTHR43031:SF1">
    <property type="entry name" value="PYRIDINE NUCLEOTIDE-DISULPHIDE OXIDOREDUCTASE"/>
    <property type="match status" value="1"/>
</dbReference>
<dbReference type="InterPro" id="IPR050229">
    <property type="entry name" value="GlpE_sulfurtransferase"/>
</dbReference>
<dbReference type="PANTHER" id="PTHR43031">
    <property type="entry name" value="FAD-DEPENDENT OXIDOREDUCTASE"/>
    <property type="match status" value="1"/>
</dbReference>
<dbReference type="PROSITE" id="PS50206">
    <property type="entry name" value="RHODANESE_3"/>
    <property type="match status" value="2"/>
</dbReference>
<dbReference type="PROSITE" id="PS51257">
    <property type="entry name" value="PROKAR_LIPOPROTEIN"/>
    <property type="match status" value="1"/>
</dbReference>
<sequence>MMFRKSKILTLVSSLVLVLTLLSGCSQPAAPAVTQPAPQPTTQQPASPTPSADSNILKWDAWKAKMTGTINKDYYVVDLRTPDEIKLEKALEGAINIDANATLAKGELGVLDEKLKGVAKDAVVLVHCKSGGRAKANLAKFLEKGYVNTFALDGWTAFDAKGFIGVASITANNEQLKPDAWQAKMQGSIGRDFFVIDARDKSEFEAGHMKDALNFGVRDQFTVDHAATIANVEKAIPNKDALILVHCAVGTRSKVAQAHLKAAGYTNVLALDNKVTIDKEGNVKYE</sequence>
<evidence type="ECO:0000256" key="2">
    <source>
        <dbReference type="SAM" id="SignalP"/>
    </source>
</evidence>
<keyword evidence="5" id="KW-1185">Reference proteome</keyword>
<dbReference type="GO" id="GO:0016740">
    <property type="term" value="F:transferase activity"/>
    <property type="evidence" value="ECO:0007669"/>
    <property type="project" value="UniProtKB-KW"/>
</dbReference>
<feature type="region of interest" description="Disordered" evidence="1">
    <location>
        <begin position="30"/>
        <end position="54"/>
    </location>
</feature>
<evidence type="ECO:0000259" key="3">
    <source>
        <dbReference type="PROSITE" id="PS50206"/>
    </source>
</evidence>